<dbReference type="AlphaFoldDB" id="A0A382U322"/>
<proteinExistence type="predicted"/>
<sequence length="213" mass="24102">MTKMKQDETPYQFAERIREAWKLWNLGFPVTRPVSYDSDKVNNSFELADSEAPLDPLLLVSFLVDLLRIHQLGFGLSYEVRREVKRGEELLCLAPLDRGSTPQESTDKELLLLAKESVKVSRIEVNGSTQKKKTIQGILGSIPSIGLRVKDPETKEYIEGNLRVEFGNNTLESFDASLVQGGNRWMIKPGIHGNIRLDSLNHEFHPIASLKIK</sequence>
<name>A0A382U322_9ZZZZ</name>
<reference evidence="1" key="1">
    <citation type="submission" date="2018-05" db="EMBL/GenBank/DDBJ databases">
        <authorList>
            <person name="Lanie J.A."/>
            <person name="Ng W.-L."/>
            <person name="Kazmierczak K.M."/>
            <person name="Andrzejewski T.M."/>
            <person name="Davidsen T.M."/>
            <person name="Wayne K.J."/>
            <person name="Tettelin H."/>
            <person name="Glass J.I."/>
            <person name="Rusch D."/>
            <person name="Podicherti R."/>
            <person name="Tsui H.-C.T."/>
            <person name="Winkler M.E."/>
        </authorList>
    </citation>
    <scope>NUCLEOTIDE SEQUENCE</scope>
</reference>
<dbReference type="EMBL" id="UINC01141151">
    <property type="protein sequence ID" value="SVD28719.1"/>
    <property type="molecule type" value="Genomic_DNA"/>
</dbReference>
<accession>A0A382U322</accession>
<protein>
    <submittedName>
        <fullName evidence="1">Uncharacterized protein</fullName>
    </submittedName>
</protein>
<organism evidence="1">
    <name type="scientific">marine metagenome</name>
    <dbReference type="NCBI Taxonomy" id="408172"/>
    <lineage>
        <taxon>unclassified sequences</taxon>
        <taxon>metagenomes</taxon>
        <taxon>ecological metagenomes</taxon>
    </lineage>
</organism>
<evidence type="ECO:0000313" key="1">
    <source>
        <dbReference type="EMBL" id="SVD28719.1"/>
    </source>
</evidence>
<feature type="non-terminal residue" evidence="1">
    <location>
        <position position="213"/>
    </location>
</feature>
<gene>
    <name evidence="1" type="ORF">METZ01_LOCUS381573</name>
</gene>